<dbReference type="InterPro" id="IPR032675">
    <property type="entry name" value="LRR_dom_sf"/>
</dbReference>
<proteinExistence type="predicted"/>
<dbReference type="EMBL" id="NHTK01000876">
    <property type="protein sequence ID" value="PPR04922.1"/>
    <property type="molecule type" value="Genomic_DNA"/>
</dbReference>
<dbReference type="SUPFAM" id="SSF52047">
    <property type="entry name" value="RNI-like"/>
    <property type="match status" value="1"/>
</dbReference>
<protein>
    <recommendedName>
        <fullName evidence="3">F-box domain-containing protein</fullName>
    </recommendedName>
</protein>
<keyword evidence="2" id="KW-1185">Reference proteome</keyword>
<sequence length="422" mass="47603">MGLLTLPPELLLQILRCGPVGNKKEEKRFLGTCRLTCKVLSAITATIMFYSINLGSATDWDDQTGPWERARVFRNLLEVDPHLATHVKSLCIVTTNSDQCPQPFLMSSDLAIIIRKLQHINHFVLLVSSIKPKLLWSELTESLVEALEVMCNLPSIVSLQFNGIVDLPLFRLVQGSSNLEELNLNHVTLDLQGHRVSTARLKSLRLLNAHPPTSQDTELLSIAPLLKNLEQLHAHFYSPESVEQAQMIMKQAQKTLKELTVQMWYIMDEEYLNDMVSGFFKYSLPALESVAIDGYSSALFSSDISSRIVPRFLSQVVKSNVAVKHVSVCEVPPYNTVLQSNAVWLEIDRVLCQKYHTLEELTVRWSDDTFERDDPEQTHNAIKAVRSVLKGVLGILKVPIRLRIMAKGEYLESAEGDIVIMD</sequence>
<gene>
    <name evidence="1" type="ORF">CVT24_007166</name>
</gene>
<comment type="caution">
    <text evidence="1">The sequence shown here is derived from an EMBL/GenBank/DDBJ whole genome shotgun (WGS) entry which is preliminary data.</text>
</comment>
<accession>A0A409YPJ6</accession>
<evidence type="ECO:0008006" key="3">
    <source>
        <dbReference type="Google" id="ProtNLM"/>
    </source>
</evidence>
<dbReference type="AlphaFoldDB" id="A0A409YPJ6"/>
<evidence type="ECO:0000313" key="2">
    <source>
        <dbReference type="Proteomes" id="UP000284842"/>
    </source>
</evidence>
<reference evidence="1 2" key="1">
    <citation type="journal article" date="2018" name="Evol. Lett.">
        <title>Horizontal gene cluster transfer increased hallucinogenic mushroom diversity.</title>
        <authorList>
            <person name="Reynolds H.T."/>
            <person name="Vijayakumar V."/>
            <person name="Gluck-Thaler E."/>
            <person name="Korotkin H.B."/>
            <person name="Matheny P.B."/>
            <person name="Slot J.C."/>
        </authorList>
    </citation>
    <scope>NUCLEOTIDE SEQUENCE [LARGE SCALE GENOMIC DNA]</scope>
    <source>
        <strain evidence="1 2">2629</strain>
    </source>
</reference>
<name>A0A409YPJ6_9AGAR</name>
<dbReference type="OrthoDB" id="2892102at2759"/>
<organism evidence="1 2">
    <name type="scientific">Panaeolus cyanescens</name>
    <dbReference type="NCBI Taxonomy" id="181874"/>
    <lineage>
        <taxon>Eukaryota</taxon>
        <taxon>Fungi</taxon>
        <taxon>Dikarya</taxon>
        <taxon>Basidiomycota</taxon>
        <taxon>Agaricomycotina</taxon>
        <taxon>Agaricomycetes</taxon>
        <taxon>Agaricomycetidae</taxon>
        <taxon>Agaricales</taxon>
        <taxon>Agaricineae</taxon>
        <taxon>Galeropsidaceae</taxon>
        <taxon>Panaeolus</taxon>
    </lineage>
</organism>
<dbReference type="InParanoid" id="A0A409YPJ6"/>
<dbReference type="Proteomes" id="UP000284842">
    <property type="component" value="Unassembled WGS sequence"/>
</dbReference>
<evidence type="ECO:0000313" key="1">
    <source>
        <dbReference type="EMBL" id="PPR04922.1"/>
    </source>
</evidence>
<dbReference type="Gene3D" id="3.80.10.10">
    <property type="entry name" value="Ribonuclease Inhibitor"/>
    <property type="match status" value="1"/>
</dbReference>